<evidence type="ECO:0000313" key="2">
    <source>
        <dbReference type="Proteomes" id="UP000050816"/>
    </source>
</evidence>
<dbReference type="AlphaFoldDB" id="A0A0R1UE78"/>
<dbReference type="EMBL" id="AZFK01000018">
    <property type="protein sequence ID" value="KRL91708.1"/>
    <property type="molecule type" value="Genomic_DNA"/>
</dbReference>
<dbReference type="RefSeq" id="WP_056954157.1">
    <property type="nucleotide sequence ID" value="NZ_AZFK01000018.1"/>
</dbReference>
<comment type="caution">
    <text evidence="1">The sequence shown here is derived from an EMBL/GenBank/DDBJ whole genome shotgun (WGS) entry which is preliminary data.</text>
</comment>
<reference evidence="1 2" key="1">
    <citation type="journal article" date="2015" name="Genome Announc.">
        <title>Expanding the biotechnology potential of lactobacilli through comparative genomics of 213 strains and associated genera.</title>
        <authorList>
            <person name="Sun Z."/>
            <person name="Harris H.M."/>
            <person name="McCann A."/>
            <person name="Guo C."/>
            <person name="Argimon S."/>
            <person name="Zhang W."/>
            <person name="Yang X."/>
            <person name="Jeffery I.B."/>
            <person name="Cooney J.C."/>
            <person name="Kagawa T.F."/>
            <person name="Liu W."/>
            <person name="Song Y."/>
            <person name="Salvetti E."/>
            <person name="Wrobel A."/>
            <person name="Rasinkangas P."/>
            <person name="Parkhill J."/>
            <person name="Rea M.C."/>
            <person name="O'Sullivan O."/>
            <person name="Ritari J."/>
            <person name="Douillard F.P."/>
            <person name="Paul Ross R."/>
            <person name="Yang R."/>
            <person name="Briner A.E."/>
            <person name="Felis G.E."/>
            <person name="de Vos W.M."/>
            <person name="Barrangou R."/>
            <person name="Klaenhammer T.R."/>
            <person name="Caufield P.W."/>
            <person name="Cui Y."/>
            <person name="Zhang H."/>
            <person name="O'Toole P.W."/>
        </authorList>
    </citation>
    <scope>NUCLEOTIDE SEQUENCE [LARGE SCALE GENOMIC DNA]</scope>
    <source>
        <strain evidence="1 2">DSM 15946</strain>
    </source>
</reference>
<sequence length="230" mass="26320">MVFARIRKNGKWEDIRPKVYSDGKWVDAHTRVRVNGKWVELEKPKPPYVPQVHVGTWGATWTGGYWSSVHNNALKYNTAVWGPSWLSSGCYSPDHDYFDPGIESGMAGFDDGNIRWVLQGASIEKVELYLYAKHSYFWAGGTAVIGVHNARGGRPRNWWENAHGVARARYSGRGQGQWITLPNWVGNDLRDNKITGITTHADNKNHDQYMIFSGTNEWNNRPQLRITYKK</sequence>
<dbReference type="Proteomes" id="UP000050816">
    <property type="component" value="Unassembled WGS sequence"/>
</dbReference>
<gene>
    <name evidence="1" type="ORF">FC43_GL001131</name>
</gene>
<proteinExistence type="predicted"/>
<dbReference type="PATRIC" id="fig|1423760.3.peg.1196"/>
<accession>A0A0R1UE78</accession>
<organism evidence="1 2">
    <name type="scientific">Limosilactobacillus ingluviei DSM 15946</name>
    <dbReference type="NCBI Taxonomy" id="1423760"/>
    <lineage>
        <taxon>Bacteria</taxon>
        <taxon>Bacillati</taxon>
        <taxon>Bacillota</taxon>
        <taxon>Bacilli</taxon>
        <taxon>Lactobacillales</taxon>
        <taxon>Lactobacillaceae</taxon>
        <taxon>Limosilactobacillus</taxon>
    </lineage>
</organism>
<protein>
    <submittedName>
        <fullName evidence="1">Uncharacterized protein</fullName>
    </submittedName>
</protein>
<name>A0A0R1UE78_9LACO</name>
<evidence type="ECO:0000313" key="1">
    <source>
        <dbReference type="EMBL" id="KRL91708.1"/>
    </source>
</evidence>